<evidence type="ECO:0000256" key="1">
    <source>
        <dbReference type="SAM" id="MobiDB-lite"/>
    </source>
</evidence>
<evidence type="ECO:0000313" key="3">
    <source>
        <dbReference type="Proteomes" id="UP000077051"/>
    </source>
</evidence>
<dbReference type="OrthoDB" id="10352941at2759"/>
<dbReference type="Proteomes" id="UP000077051">
    <property type="component" value="Unassembled WGS sequence"/>
</dbReference>
<dbReference type="EMBL" id="AMYB01000002">
    <property type="protein sequence ID" value="OAD06428.1"/>
    <property type="molecule type" value="Genomic_DNA"/>
</dbReference>
<feature type="compositionally biased region" description="Polar residues" evidence="1">
    <location>
        <begin position="19"/>
        <end position="50"/>
    </location>
</feature>
<comment type="caution">
    <text evidence="2">The sequence shown here is derived from an EMBL/GenBank/DDBJ whole genome shotgun (WGS) entry which is preliminary data.</text>
</comment>
<dbReference type="AlphaFoldDB" id="A0A168NLA9"/>
<organism evidence="2 3">
    <name type="scientific">Mucor lusitanicus CBS 277.49</name>
    <dbReference type="NCBI Taxonomy" id="747725"/>
    <lineage>
        <taxon>Eukaryota</taxon>
        <taxon>Fungi</taxon>
        <taxon>Fungi incertae sedis</taxon>
        <taxon>Mucoromycota</taxon>
        <taxon>Mucoromycotina</taxon>
        <taxon>Mucoromycetes</taxon>
        <taxon>Mucorales</taxon>
        <taxon>Mucorineae</taxon>
        <taxon>Mucoraceae</taxon>
        <taxon>Mucor</taxon>
    </lineage>
</organism>
<keyword evidence="3" id="KW-1185">Reference proteome</keyword>
<dbReference type="VEuPathDB" id="FungiDB:MUCCIDRAFT_107005"/>
<sequence>MSLEKTVVPSFGPVVATPAGNTEQRPSGASTPTFGNGTGSPSSQSLSTDKALSKELDSQSVNAPGISGSDAMDLDPPASSFSATAQAPRNVDPQVRIDELTLAIDNHIVEVAVISDTVLLEQDDDARAKALHRMERLNQSIRSLVAIKDCLVSSLAATQRLATPSPAVPVLPSSVDGGQRSNSHHAPPVVPTTYLLFSGSAWTSFSREAMFFPVLILAFSSFRTSVVNQAHFWFLIPGS</sequence>
<proteinExistence type="predicted"/>
<feature type="region of interest" description="Disordered" evidence="1">
    <location>
        <begin position="1"/>
        <end position="88"/>
    </location>
</feature>
<accession>A0A168NLA9</accession>
<reference evidence="2 3" key="1">
    <citation type="submission" date="2015-06" db="EMBL/GenBank/DDBJ databases">
        <title>Expansion of signal transduction pathways in fungi by whole-genome duplication.</title>
        <authorList>
            <consortium name="DOE Joint Genome Institute"/>
            <person name="Corrochano L.M."/>
            <person name="Kuo A."/>
            <person name="Marcet-Houben M."/>
            <person name="Polaino S."/>
            <person name="Salamov A."/>
            <person name="Villalobos J.M."/>
            <person name="Alvarez M.I."/>
            <person name="Avalos J."/>
            <person name="Benito E.P."/>
            <person name="Benoit I."/>
            <person name="Burger G."/>
            <person name="Camino L.P."/>
            <person name="Canovas D."/>
            <person name="Cerda-Olmedo E."/>
            <person name="Cheng J.-F."/>
            <person name="Dominguez A."/>
            <person name="Elias M."/>
            <person name="Eslava A.P."/>
            <person name="Glaser F."/>
            <person name="Grimwood J."/>
            <person name="Gutierrez G."/>
            <person name="Heitman J."/>
            <person name="Henrissat B."/>
            <person name="Iturriaga E.A."/>
            <person name="Lang B.F."/>
            <person name="Lavin J.L."/>
            <person name="Lee S."/>
            <person name="Li W."/>
            <person name="Lindquist E."/>
            <person name="Lopez-Garcia S."/>
            <person name="Luque E.M."/>
            <person name="Marcos A.T."/>
            <person name="Martin J."/>
            <person name="Mccluskey K."/>
            <person name="Medina H.R."/>
            <person name="Miralles-Duran A."/>
            <person name="Miyazaki A."/>
            <person name="Munoz-Torres E."/>
            <person name="Oguiza J.A."/>
            <person name="Ohm R."/>
            <person name="Olmedo M."/>
            <person name="Orejas M."/>
            <person name="Ortiz-Castellanos L."/>
            <person name="Pisabarro A.G."/>
            <person name="Rodriguez-Romero J."/>
            <person name="Ruiz-Herrera J."/>
            <person name="Ruiz-Vazquez R."/>
            <person name="Sanz C."/>
            <person name="Schackwitz W."/>
            <person name="Schmutz J."/>
            <person name="Shahriari M."/>
            <person name="Shelest E."/>
            <person name="Silva-Franco F."/>
            <person name="Soanes D."/>
            <person name="Syed K."/>
            <person name="Tagua V.G."/>
            <person name="Talbot N.J."/>
            <person name="Thon M."/>
            <person name="De Vries R.P."/>
            <person name="Wiebenga A."/>
            <person name="Yadav J.S."/>
            <person name="Braun E.L."/>
            <person name="Baker S."/>
            <person name="Garre V."/>
            <person name="Horwitz B."/>
            <person name="Torres-Martinez S."/>
            <person name="Idnurm A."/>
            <person name="Herrera-Estrella A."/>
            <person name="Gabaldon T."/>
            <person name="Grigoriev I.V."/>
        </authorList>
    </citation>
    <scope>NUCLEOTIDE SEQUENCE [LARGE SCALE GENOMIC DNA]</scope>
    <source>
        <strain evidence="2 3">CBS 277.49</strain>
    </source>
</reference>
<gene>
    <name evidence="2" type="ORF">MUCCIDRAFT_107005</name>
</gene>
<name>A0A168NLA9_MUCCL</name>
<evidence type="ECO:0000313" key="2">
    <source>
        <dbReference type="EMBL" id="OAD06428.1"/>
    </source>
</evidence>
<protein>
    <submittedName>
        <fullName evidence="2">Uncharacterized protein</fullName>
    </submittedName>
</protein>